<dbReference type="InterPro" id="IPR001650">
    <property type="entry name" value="Helicase_C-like"/>
</dbReference>
<dbReference type="EMBL" id="KY040274">
    <property type="protein sequence ID" value="AQY16625.1"/>
    <property type="molecule type" value="Genomic_DNA"/>
</dbReference>
<keyword evidence="8" id="KW-0347">Helicase</keyword>
<comment type="subunit">
    <text evidence="3">Monomer.</text>
</comment>
<comment type="subcellular location">
    <subcellularLocation>
        <location evidence="1">Virion</location>
    </subcellularLocation>
</comment>
<dbReference type="GO" id="GO:0044423">
    <property type="term" value="C:virion component"/>
    <property type="evidence" value="ECO:0007669"/>
    <property type="project" value="UniProtKB-KW"/>
</dbReference>
<evidence type="ECO:0000256" key="7">
    <source>
        <dbReference type="ARBA" id="ARBA00022801"/>
    </source>
</evidence>
<keyword evidence="9" id="KW-0067">ATP-binding</keyword>
<dbReference type="Proteomes" id="UP000315637">
    <property type="component" value="Segment"/>
</dbReference>
<evidence type="ECO:0000256" key="12">
    <source>
        <dbReference type="ARBA" id="ARBA00025677"/>
    </source>
</evidence>
<keyword evidence="11" id="KW-0804">Transcription</keyword>
<evidence type="ECO:0000256" key="4">
    <source>
        <dbReference type="ARBA" id="ARBA00012552"/>
    </source>
</evidence>
<dbReference type="SUPFAM" id="SSF52540">
    <property type="entry name" value="P-loop containing nucleoside triphosphate hydrolases"/>
    <property type="match status" value="1"/>
</dbReference>
<evidence type="ECO:0000313" key="20">
    <source>
        <dbReference type="EMBL" id="AYO87857.1"/>
    </source>
</evidence>
<organism evidence="18">
    <name type="scientific">Molluscum contagiosum virus subtype 2</name>
    <name type="common">MOCV</name>
    <name type="synonym">MCVII</name>
    <dbReference type="NCBI Taxonomy" id="10281"/>
    <lineage>
        <taxon>Viruses</taxon>
        <taxon>Varidnaviria</taxon>
        <taxon>Bamfordvirae</taxon>
        <taxon>Nucleocytoviricota</taxon>
        <taxon>Pokkesviricetes</taxon>
        <taxon>Chitovirales</taxon>
        <taxon>Poxviridae</taxon>
        <taxon>Chordopoxvirinae</taxon>
        <taxon>Molluscipoxvirus</taxon>
        <taxon>Molluscipoxvirus molluscum</taxon>
        <taxon>Molluscum contagiosum virus</taxon>
    </lineage>
</organism>
<organismHost>
    <name type="scientific">Homo sapiens</name>
    <name type="common">Human</name>
    <dbReference type="NCBI Taxonomy" id="9606"/>
</organismHost>
<comment type="catalytic activity">
    <reaction evidence="15">
        <text>ATP + H2O = ADP + phosphate + H(+)</text>
        <dbReference type="Rhea" id="RHEA:13065"/>
        <dbReference type="ChEBI" id="CHEBI:15377"/>
        <dbReference type="ChEBI" id="CHEBI:15378"/>
        <dbReference type="ChEBI" id="CHEBI:30616"/>
        <dbReference type="ChEBI" id="CHEBI:43474"/>
        <dbReference type="ChEBI" id="CHEBI:456216"/>
        <dbReference type="EC" id="3.6.4.13"/>
    </reaction>
</comment>
<dbReference type="PROSITE" id="PS00690">
    <property type="entry name" value="DEAH_ATP_HELICASE"/>
    <property type="match status" value="1"/>
</dbReference>
<keyword evidence="7" id="KW-0378">Hydrolase</keyword>
<comment type="function">
    <text evidence="12">NTP-dependent helicase that catalyzes unidirectional unwinding of 3'tailed duplex RNAs and plays an important role during transcription of early mRNAs, presumably by preventing R-loop formation behind the elongating RNA polymerase. Might also play a role in the export of newly synthesized mRNA chains out of the core into the cytoplasm. Required for replication and propagation of viral particles.</text>
</comment>
<dbReference type="EMBL" id="MH320549">
    <property type="protein sequence ID" value="AYO87857.1"/>
    <property type="molecule type" value="Genomic_DNA"/>
</dbReference>
<proteinExistence type="inferred from homology"/>
<evidence type="ECO:0000256" key="11">
    <source>
        <dbReference type="ARBA" id="ARBA00023163"/>
    </source>
</evidence>
<feature type="domain" description="Helicase ATP-binding" evidence="16">
    <location>
        <begin position="184"/>
        <end position="359"/>
    </location>
</feature>
<evidence type="ECO:0000313" key="19">
    <source>
        <dbReference type="EMBL" id="AYO87687.1"/>
    </source>
</evidence>
<evidence type="ECO:0000313" key="18">
    <source>
        <dbReference type="EMBL" id="AQY16625.1"/>
    </source>
</evidence>
<dbReference type="EMBL" id="MH320556">
    <property type="protein sequence ID" value="AYO89075.1"/>
    <property type="molecule type" value="Genomic_DNA"/>
</dbReference>
<dbReference type="GO" id="GO:0005524">
    <property type="term" value="F:ATP binding"/>
    <property type="evidence" value="ECO:0007669"/>
    <property type="project" value="UniProtKB-KW"/>
</dbReference>
<dbReference type="GO" id="GO:0003724">
    <property type="term" value="F:RNA helicase activity"/>
    <property type="evidence" value="ECO:0007669"/>
    <property type="project" value="UniProtKB-EC"/>
</dbReference>
<evidence type="ECO:0000256" key="1">
    <source>
        <dbReference type="ARBA" id="ARBA00004328"/>
    </source>
</evidence>
<keyword evidence="10" id="KW-0946">Virion</keyword>
<evidence type="ECO:0000259" key="17">
    <source>
        <dbReference type="PROSITE" id="PS51194"/>
    </source>
</evidence>
<dbReference type="Proteomes" id="UP000317568">
    <property type="component" value="Genome"/>
</dbReference>
<dbReference type="EMBL" id="MH320550">
    <property type="protein sequence ID" value="AYO88027.1"/>
    <property type="molecule type" value="Genomic_DNA"/>
</dbReference>
<reference evidence="19" key="2">
    <citation type="journal article" date="2018" name="Viruses">
        <title>New Insights into the Evolutionary and Genomic Landscape of Molluscum Contagiosum Virus (MCV) based on Nine MCV1 and Six MCV2 Complete Genome Sequences.</title>
        <authorList>
            <person name="Zorec T."/>
            <person name="Kutnjak D."/>
            <person name="Hosnjak L."/>
            <person name="Kusar B."/>
            <person name="Trcko K."/>
            <person name="Kocjan B."/>
            <person name="Li Y."/>
            <person name="Krizmaric M."/>
            <person name="Miljkovic J."/>
            <person name="Ravnikar M."/>
            <person name="Poljak M."/>
        </authorList>
    </citation>
    <scope>NUCLEOTIDE SEQUENCE [LARGE SCALE GENOMIC DNA]</scope>
    <source>
        <strain evidence="19">MCV2_MB98</strain>
        <strain evidence="20">MCV2_MC313</strain>
        <strain evidence="21">MCV2_MC316</strain>
        <strain evidence="22">MCV2_MC332</strain>
        <strain evidence="23">MCV2_MC515</strain>
    </source>
</reference>
<dbReference type="EC" id="3.6.4.13" evidence="4"/>
<evidence type="ECO:0000313" key="23">
    <source>
        <dbReference type="EMBL" id="AYO89075.1"/>
    </source>
</evidence>
<reference evidence="19" key="3">
    <citation type="submission" date="2018-05" db="EMBL/GenBank/DDBJ databases">
        <authorList>
            <person name="Zorec T.M."/>
            <person name="Hosnjak L."/>
            <person name="Kutnjak D."/>
            <person name="Kusar B."/>
            <person name="Trcko K."/>
            <person name="Kocjan B.J."/>
            <person name="Li Y."/>
            <person name="Krizmaric M."/>
            <person name="Miljkovic J."/>
            <person name="Ravnikar M."/>
            <person name="Poljak M."/>
        </authorList>
    </citation>
    <scope>NUCLEOTIDE SEQUENCE</scope>
    <source>
        <strain evidence="19">MCV2_MB98</strain>
        <strain evidence="20">MCV2_MC313</strain>
        <strain evidence="21">MCV2_MC316</strain>
        <strain evidence="22">MCV2_MC332</strain>
        <strain evidence="23">MCV2_MC515</strain>
    </source>
</reference>
<dbReference type="Pfam" id="PF00271">
    <property type="entry name" value="Helicase_C"/>
    <property type="match status" value="1"/>
</dbReference>
<accession>A0A1S7DLP0</accession>
<dbReference type="SMART" id="SM00490">
    <property type="entry name" value="HELICc"/>
    <property type="match status" value="1"/>
</dbReference>
<dbReference type="PANTHER" id="PTHR18934">
    <property type="entry name" value="ATP-DEPENDENT RNA HELICASE"/>
    <property type="match status" value="1"/>
</dbReference>
<evidence type="ECO:0000256" key="13">
    <source>
        <dbReference type="ARBA" id="ARBA00030963"/>
    </source>
</evidence>
<comment type="similarity">
    <text evidence="2">Belongs to the DEAD box helicase family. DEAH subfamily.</text>
</comment>
<dbReference type="PANTHER" id="PTHR18934:SF99">
    <property type="entry name" value="ATP-DEPENDENT RNA HELICASE DHX37-RELATED"/>
    <property type="match status" value="1"/>
</dbReference>
<dbReference type="InterPro" id="IPR002464">
    <property type="entry name" value="DNA/RNA_helicase_DEAH_CS"/>
</dbReference>
<evidence type="ECO:0000256" key="5">
    <source>
        <dbReference type="ARBA" id="ARBA00017851"/>
    </source>
</evidence>
<dbReference type="SMART" id="SM00487">
    <property type="entry name" value="DEXDc"/>
    <property type="match status" value="1"/>
</dbReference>
<name>A0A1S7DLP0_MCV2</name>
<dbReference type="Proteomes" id="UP000317891">
    <property type="component" value="Segment"/>
</dbReference>
<dbReference type="InterPro" id="IPR014001">
    <property type="entry name" value="Helicase_ATP-bd"/>
</dbReference>
<dbReference type="Proteomes" id="UP000320816">
    <property type="component" value="Segment"/>
</dbReference>
<evidence type="ECO:0000256" key="6">
    <source>
        <dbReference type="ARBA" id="ARBA00022741"/>
    </source>
</evidence>
<evidence type="ECO:0000256" key="10">
    <source>
        <dbReference type="ARBA" id="ARBA00022844"/>
    </source>
</evidence>
<dbReference type="GO" id="GO:0003723">
    <property type="term" value="F:RNA binding"/>
    <property type="evidence" value="ECO:0007669"/>
    <property type="project" value="TreeGrafter"/>
</dbReference>
<evidence type="ECO:0000256" key="2">
    <source>
        <dbReference type="ARBA" id="ARBA00008792"/>
    </source>
</evidence>
<dbReference type="InterPro" id="IPR027417">
    <property type="entry name" value="P-loop_NTPase"/>
</dbReference>
<dbReference type="PROSITE" id="PS51194">
    <property type="entry name" value="HELICASE_CTER"/>
    <property type="match status" value="1"/>
</dbReference>
<evidence type="ECO:0000256" key="9">
    <source>
        <dbReference type="ARBA" id="ARBA00022840"/>
    </source>
</evidence>
<dbReference type="Gene3D" id="3.40.50.300">
    <property type="entry name" value="P-loop containing nucleotide triphosphate hydrolases"/>
    <property type="match status" value="2"/>
</dbReference>
<dbReference type="EMBL" id="MH320551">
    <property type="protein sequence ID" value="AYO88197.1"/>
    <property type="molecule type" value="Genomic_DNA"/>
</dbReference>
<feature type="domain" description="Helicase C-terminal" evidence="17">
    <location>
        <begin position="392"/>
        <end position="563"/>
    </location>
</feature>
<evidence type="ECO:0000256" key="8">
    <source>
        <dbReference type="ARBA" id="ARBA00022806"/>
    </source>
</evidence>
<evidence type="ECO:0000313" key="22">
    <source>
        <dbReference type="EMBL" id="AYO88197.1"/>
    </source>
</evidence>
<evidence type="ECO:0000256" key="14">
    <source>
        <dbReference type="ARBA" id="ARBA00031914"/>
    </source>
</evidence>
<evidence type="ECO:0000256" key="15">
    <source>
        <dbReference type="ARBA" id="ARBA00047984"/>
    </source>
</evidence>
<evidence type="ECO:0000313" key="21">
    <source>
        <dbReference type="EMBL" id="AYO88027.1"/>
    </source>
</evidence>
<protein>
    <recommendedName>
        <fullName evidence="5">RNA helicase NPH-II</fullName>
        <ecNumber evidence="4">3.6.4.13</ecNumber>
    </recommendedName>
    <alternativeName>
        <fullName evidence="14">Nucleoside triphosphatase II</fullName>
    </alternativeName>
    <alternativeName>
        <fullName evidence="13">Nucleoside triphosphate phosphohydrolase II</fullName>
    </alternativeName>
</protein>
<reference evidence="18" key="1">
    <citation type="journal article" date="2017" name="J. Gen. Virol.">
        <title>Recombination events and variability among full-length genomes of co-circulating molluscum contagiosum virus subtypes 1 and 2.</title>
        <authorList>
            <person name="Lopez-Bueno A."/>
            <person name="Parras-Molto M."/>
            <person name="Lopez-Barrantes O."/>
            <person name="Belda S."/>
            <person name="Alejo A."/>
        </authorList>
    </citation>
    <scope>NUCLEOTIDE SEQUENCE</scope>
    <source>
        <strain evidence="18">Madrid 2016_1</strain>
    </source>
</reference>
<dbReference type="Pfam" id="PF12011">
    <property type="entry name" value="NPH-II"/>
    <property type="match status" value="1"/>
</dbReference>
<gene>
    <name evidence="18" type="primary">MC050R</name>
</gene>
<keyword evidence="6" id="KW-0547">Nucleotide-binding</keyword>
<dbReference type="EMBL" id="MH320548">
    <property type="protein sequence ID" value="AYO87687.1"/>
    <property type="molecule type" value="Genomic_DNA"/>
</dbReference>
<evidence type="ECO:0000256" key="3">
    <source>
        <dbReference type="ARBA" id="ARBA00011245"/>
    </source>
</evidence>
<dbReference type="GO" id="GO:0017111">
    <property type="term" value="F:ribonucleoside triphosphate phosphatase activity"/>
    <property type="evidence" value="ECO:0007669"/>
    <property type="project" value="InterPro"/>
</dbReference>
<dbReference type="PROSITE" id="PS51192">
    <property type="entry name" value="HELICASE_ATP_BIND_1"/>
    <property type="match status" value="1"/>
</dbReference>
<dbReference type="Proteomes" id="UP000320664">
    <property type="component" value="Segment"/>
</dbReference>
<dbReference type="InterPro" id="IPR021892">
    <property type="entry name" value="NPH-II"/>
</dbReference>
<sequence length="684" mass="76275">MKNLPGVFAFPDNETIFAHAYSQRELEAALPARAGAQPHAFAYAAWPLSKHRWRGAFVCRQRGVLKLNLELDAGAFERVSRSEAERFEPEQSDARALLHRGADGTAMSFECYSFLRCRPGLVLREAGLALLRGLVVGGNRMRIFSGARRAGASAATSAGMLGNESPFERAPFASLRMDAQAALFRAWAARKPTVVTGGTGVGKTSQVPKLLLWFNYLFGGAADLDVLAPARERPVVLSLPRVALVRMNGHALRRALGFDALEGSPVELRYGNLAPADANSARSPFRLVVSTNQLTLGALFAHGTIILDEVHEHDQMADIMLAVLRVHRARVDSIVLMSATLEDDRERLQEFFPDAEFVHIPGSTRFEIRSVYVRNSSDPRNARAYDEEERRNVSAALSAHRPRAGRCGILFVASVAQCEDYARLLTREHPELGVYVVHGKTPNVDALLAEVYASARPCVLVSTPYLESSVTIRTVTHVYDTGRVFVPAPFGGRQMLISPAMRTQRKGRVGRVMPGTYVYFYDPARLAPIKRIDSEFLYNYIIYARHYGLVLPDDLYVQPSDPELLRRCEEYLDGFGLAPERLFELASTRYLRMVEYAKIYARGGAHAEELNRFERDGVVTEDVLVSIRALNLRARVLSARARRGQFLHTCEVAFGPYAGTRFLLANRRRLRGDIFMVTERSFVL</sequence>
<dbReference type="Proteomes" id="UP000319755">
    <property type="component" value="Genome"/>
</dbReference>
<evidence type="ECO:0000259" key="16">
    <source>
        <dbReference type="PROSITE" id="PS51192"/>
    </source>
</evidence>